<feature type="transmembrane region" description="Helical" evidence="6">
    <location>
        <begin position="311"/>
        <end position="331"/>
    </location>
</feature>
<dbReference type="InterPro" id="IPR050833">
    <property type="entry name" value="Poly_Biosynth_Transport"/>
</dbReference>
<feature type="transmembrane region" description="Helical" evidence="6">
    <location>
        <begin position="367"/>
        <end position="390"/>
    </location>
</feature>
<proteinExistence type="predicted"/>
<accession>Q1Z8A8</accession>
<evidence type="ECO:0000256" key="5">
    <source>
        <dbReference type="ARBA" id="ARBA00023136"/>
    </source>
</evidence>
<keyword evidence="3 6" id="KW-0812">Transmembrane</keyword>
<evidence type="ECO:0008006" key="9">
    <source>
        <dbReference type="Google" id="ProtNLM"/>
    </source>
</evidence>
<evidence type="ECO:0000256" key="3">
    <source>
        <dbReference type="ARBA" id="ARBA00022692"/>
    </source>
</evidence>
<evidence type="ECO:0000256" key="1">
    <source>
        <dbReference type="ARBA" id="ARBA00004651"/>
    </source>
</evidence>
<gene>
    <name evidence="7" type="ORF">P3TCK_26567</name>
</gene>
<evidence type="ECO:0000313" key="8">
    <source>
        <dbReference type="Proteomes" id="UP000003789"/>
    </source>
</evidence>
<feature type="transmembrane region" description="Helical" evidence="6">
    <location>
        <begin position="340"/>
        <end position="361"/>
    </location>
</feature>
<dbReference type="Proteomes" id="UP000003789">
    <property type="component" value="Unassembled WGS sequence"/>
</dbReference>
<evidence type="ECO:0000313" key="7">
    <source>
        <dbReference type="EMBL" id="EAS44605.1"/>
    </source>
</evidence>
<feature type="transmembrane region" description="Helical" evidence="6">
    <location>
        <begin position="73"/>
        <end position="94"/>
    </location>
</feature>
<feature type="transmembrane region" description="Helical" evidence="6">
    <location>
        <begin position="277"/>
        <end position="299"/>
    </location>
</feature>
<evidence type="ECO:0000256" key="4">
    <source>
        <dbReference type="ARBA" id="ARBA00022989"/>
    </source>
</evidence>
<protein>
    <recommendedName>
        <fullName evidence="9">Polysaccharide biosynthesis protein</fullName>
    </recommendedName>
</protein>
<feature type="transmembrane region" description="Helical" evidence="6">
    <location>
        <begin position="130"/>
        <end position="152"/>
    </location>
</feature>
<feature type="transmembrane region" description="Helical" evidence="6">
    <location>
        <begin position="6"/>
        <end position="25"/>
    </location>
</feature>
<dbReference type="PANTHER" id="PTHR30250:SF11">
    <property type="entry name" value="O-ANTIGEN TRANSPORTER-RELATED"/>
    <property type="match status" value="1"/>
</dbReference>
<feature type="transmembrane region" description="Helical" evidence="6">
    <location>
        <begin position="198"/>
        <end position="218"/>
    </location>
</feature>
<dbReference type="GO" id="GO:0005886">
    <property type="term" value="C:plasma membrane"/>
    <property type="evidence" value="ECO:0007669"/>
    <property type="project" value="UniProtKB-SubCell"/>
</dbReference>
<dbReference type="EMBL" id="AAPH01000003">
    <property type="protein sequence ID" value="EAS44605.1"/>
    <property type="molecule type" value="Genomic_DNA"/>
</dbReference>
<feature type="transmembrane region" description="Helical" evidence="6">
    <location>
        <begin position="238"/>
        <end position="257"/>
    </location>
</feature>
<dbReference type="AlphaFoldDB" id="Q1Z8A8"/>
<dbReference type="PANTHER" id="PTHR30250">
    <property type="entry name" value="PST FAMILY PREDICTED COLANIC ACID TRANSPORTER"/>
    <property type="match status" value="1"/>
</dbReference>
<name>Q1Z8A8_9GAMM</name>
<evidence type="ECO:0000256" key="2">
    <source>
        <dbReference type="ARBA" id="ARBA00022475"/>
    </source>
</evidence>
<comment type="caution">
    <text evidence="7">The sequence shown here is derived from an EMBL/GenBank/DDBJ whole genome shotgun (WGS) entry which is preliminary data.</text>
</comment>
<sequence length="400" mass="45962">MKSKYIYILTVYFVQFLNVILNLLFMQRLSTEQLGVLSLAKVFLQSADYSHLGTRFSLDRFVPTSEKERSINYAIIASLVSLLVSLLITCYILYSQGETLIYLSFFISGVIIAQSNILKAYYRGRGNTVVMIAVPFYFSILPILAILLFIWIDFNYEYLVLYFIPYLVFGLMFSIKYIKKTFLWLYNGCFNLEGSEQFFSVSKVLLINAVCVFLYSALDRVFISNFLGEKILGEYSVVIFAFSALLVLPSIIAELIYPKIVRETIETGRVIYIKETLFILLPTVIAVILVNFSMGFFIVKYTQYEYLLSEIHLVTWGVLPFCFTAILYHVLNALDLRKYIVLSNGIVLMFLIVSLVAFNLFDVYEMYYFVLLKISLGIVLLLAYLISLVFSDFKTGAVSD</sequence>
<dbReference type="HOGENOM" id="CLU_691917_0_0_6"/>
<evidence type="ECO:0000256" key="6">
    <source>
        <dbReference type="SAM" id="Phobius"/>
    </source>
</evidence>
<reference evidence="7 8" key="1">
    <citation type="submission" date="2006-03" db="EMBL/GenBank/DDBJ databases">
        <authorList>
            <person name="Bartlett D.H."/>
            <person name="Valle G."/>
            <person name="Lauro F.M."/>
            <person name="Vezzi A."/>
            <person name="Simonato F."/>
            <person name="Eloe E."/>
            <person name="Vitulo N."/>
            <person name="Stratton T.K."/>
            <person name="D'angelo M."/>
            <person name="Ferriera S."/>
            <person name="Johnson J."/>
            <person name="Kravitz S."/>
            <person name="Beeson K."/>
            <person name="Sutton G."/>
            <person name="Rogers Y."/>
            <person name="Friedman R."/>
            <person name="Frazier M."/>
            <person name="Venter J.C."/>
        </authorList>
    </citation>
    <scope>NUCLEOTIDE SEQUENCE [LARGE SCALE GENOMIC DNA]</scope>
    <source>
        <strain evidence="7 8">3TCK</strain>
    </source>
</reference>
<keyword evidence="4 6" id="KW-1133">Transmembrane helix</keyword>
<feature type="transmembrane region" description="Helical" evidence="6">
    <location>
        <begin position="100"/>
        <end position="118"/>
    </location>
</feature>
<comment type="subcellular location">
    <subcellularLocation>
        <location evidence="1">Cell membrane</location>
        <topology evidence="1">Multi-pass membrane protein</topology>
    </subcellularLocation>
</comment>
<organism evidence="7 8">
    <name type="scientific">Photobacterium profundum 3TCK</name>
    <dbReference type="NCBI Taxonomy" id="314280"/>
    <lineage>
        <taxon>Bacteria</taxon>
        <taxon>Pseudomonadati</taxon>
        <taxon>Pseudomonadota</taxon>
        <taxon>Gammaproteobacteria</taxon>
        <taxon>Vibrionales</taxon>
        <taxon>Vibrionaceae</taxon>
        <taxon>Photobacterium</taxon>
    </lineage>
</organism>
<keyword evidence="5 6" id="KW-0472">Membrane</keyword>
<feature type="transmembrane region" description="Helical" evidence="6">
    <location>
        <begin position="158"/>
        <end position="178"/>
    </location>
</feature>
<keyword evidence="2" id="KW-1003">Cell membrane</keyword>